<name>A0ABV3XVG3_9RHOB</name>
<dbReference type="Proteomes" id="UP001560019">
    <property type="component" value="Unassembled WGS sequence"/>
</dbReference>
<protein>
    <submittedName>
        <fullName evidence="2">Uncharacterized protein</fullName>
    </submittedName>
</protein>
<reference evidence="2 3" key="1">
    <citation type="submission" date="2024-06" db="EMBL/GenBank/DDBJ databases">
        <title>Genome of Rhodovulum iodosum, a marine photoferrotroph.</title>
        <authorList>
            <person name="Bianchini G."/>
            <person name="Nikeleit V."/>
            <person name="Kappler A."/>
            <person name="Bryce C."/>
            <person name="Sanchez-Baracaldo P."/>
        </authorList>
    </citation>
    <scope>NUCLEOTIDE SEQUENCE [LARGE SCALE GENOMIC DNA]</scope>
    <source>
        <strain evidence="2 3">UT/N1</strain>
    </source>
</reference>
<gene>
    <name evidence="2" type="ORF">Ga0609869_002686</name>
</gene>
<feature type="chain" id="PRO_5045886623" evidence="1">
    <location>
        <begin position="25"/>
        <end position="292"/>
    </location>
</feature>
<dbReference type="EMBL" id="JBEHHI010000002">
    <property type="protein sequence ID" value="MEX5729333.1"/>
    <property type="molecule type" value="Genomic_DNA"/>
</dbReference>
<accession>A0ABV3XVG3</accession>
<dbReference type="RefSeq" id="WP_125404956.1">
    <property type="nucleotide sequence ID" value="NZ_JBEHHI010000002.1"/>
</dbReference>
<evidence type="ECO:0000256" key="1">
    <source>
        <dbReference type="SAM" id="SignalP"/>
    </source>
</evidence>
<feature type="signal peptide" evidence="1">
    <location>
        <begin position="1"/>
        <end position="24"/>
    </location>
</feature>
<keyword evidence="3" id="KW-1185">Reference proteome</keyword>
<comment type="caution">
    <text evidence="2">The sequence shown here is derived from an EMBL/GenBank/DDBJ whole genome shotgun (WGS) entry which is preliminary data.</text>
</comment>
<keyword evidence="1" id="KW-0732">Signal</keyword>
<sequence>MSNSISRRPAHLLAAALFAMSAVAAQAGAMCDNALTRAIPARAAGAPGGSAVVEKVRTLGGSARDAVIAGEVLSGNVPGFLRRLTPVVLSGRAADGAAVEITLCVTPGYLAVGSDRDFVRVPLGLPAAAEIADRFDFLLPTTRMVDAIHRQATVVLAPSPMAPTSEMTSTAYFAQHSATIDRALPGKRSLSLLTAGQKKDLVLSMRLRQAPGRVAIYGWHRTNGRPIQPLSTVHGARYADYSHGVRLVSRTAYIDGQPRALEDVMQDKRLAHLVSSEGPISNARGLLASLYR</sequence>
<evidence type="ECO:0000313" key="2">
    <source>
        <dbReference type="EMBL" id="MEX5729333.1"/>
    </source>
</evidence>
<proteinExistence type="predicted"/>
<organism evidence="2 3">
    <name type="scientific">Rhodovulum iodosum</name>
    <dbReference type="NCBI Taxonomy" id="68291"/>
    <lineage>
        <taxon>Bacteria</taxon>
        <taxon>Pseudomonadati</taxon>
        <taxon>Pseudomonadota</taxon>
        <taxon>Alphaproteobacteria</taxon>
        <taxon>Rhodobacterales</taxon>
        <taxon>Paracoccaceae</taxon>
        <taxon>Rhodovulum</taxon>
    </lineage>
</organism>
<evidence type="ECO:0000313" key="3">
    <source>
        <dbReference type="Proteomes" id="UP001560019"/>
    </source>
</evidence>